<organism evidence="1 2">
    <name type="scientific">Hoyosella altamirensis</name>
    <dbReference type="NCBI Taxonomy" id="616997"/>
    <lineage>
        <taxon>Bacteria</taxon>
        <taxon>Bacillati</taxon>
        <taxon>Actinomycetota</taxon>
        <taxon>Actinomycetes</taxon>
        <taxon>Mycobacteriales</taxon>
        <taxon>Hoyosellaceae</taxon>
        <taxon>Hoyosella</taxon>
    </lineage>
</organism>
<evidence type="ECO:0000313" key="1">
    <source>
        <dbReference type="EMBL" id="MBB3037886.1"/>
    </source>
</evidence>
<dbReference type="Proteomes" id="UP000567922">
    <property type="component" value="Unassembled WGS sequence"/>
</dbReference>
<dbReference type="OrthoDB" id="1680380at2"/>
<name>A0A839RPB8_9ACTN</name>
<dbReference type="EMBL" id="JACHWS010000002">
    <property type="protein sequence ID" value="MBB3037886.1"/>
    <property type="molecule type" value="Genomic_DNA"/>
</dbReference>
<keyword evidence="2" id="KW-1185">Reference proteome</keyword>
<evidence type="ECO:0000313" key="2">
    <source>
        <dbReference type="Proteomes" id="UP000567922"/>
    </source>
</evidence>
<sequence length="170" mass="19295">MREALLVQENGNAIAFSYDELLRYNGMEAPGGVAHAFKVMERAFPLLDPGQPVERREVSIVTPFPGPGARDAFEMVTRAVTENRYTVDPTLKRAERGDLLQRYVFTLTYRKRSVTVIIREGFVVREFIELARKGEWTPAEAERLTVLKQEMADRLLSKPATEVYDVDTAS</sequence>
<protein>
    <submittedName>
        <fullName evidence="1">Uncharacterized protein</fullName>
    </submittedName>
</protein>
<proteinExistence type="predicted"/>
<reference evidence="1 2" key="1">
    <citation type="submission" date="2020-08" db="EMBL/GenBank/DDBJ databases">
        <title>Sequencing the genomes of 1000 actinobacteria strains.</title>
        <authorList>
            <person name="Klenk H.-P."/>
        </authorList>
    </citation>
    <scope>NUCLEOTIDE SEQUENCE [LARGE SCALE GENOMIC DNA]</scope>
    <source>
        <strain evidence="1 2">DSM 45258</strain>
    </source>
</reference>
<gene>
    <name evidence="1" type="ORF">FHU29_002335</name>
</gene>
<comment type="caution">
    <text evidence="1">The sequence shown here is derived from an EMBL/GenBank/DDBJ whole genome shotgun (WGS) entry which is preliminary data.</text>
</comment>
<accession>A0A839RPB8</accession>
<dbReference type="AlphaFoldDB" id="A0A839RPB8"/>
<dbReference type="RefSeq" id="WP_064441364.1">
    <property type="nucleotide sequence ID" value="NZ_BDDI01000013.1"/>
</dbReference>